<dbReference type="EMBL" id="JADBEF010000001">
    <property type="protein sequence ID" value="MBE1559939.1"/>
    <property type="molecule type" value="Genomic_DNA"/>
</dbReference>
<sequence length="29" mass="3246">MARFTLYLMHDGRESALKAYGSVVLGPVY</sequence>
<dbReference type="Proteomes" id="UP000661607">
    <property type="component" value="Unassembled WGS sequence"/>
</dbReference>
<accession>A0ABR9KD46</accession>
<name>A0ABR9KD46_9ACTN</name>
<protein>
    <recommendedName>
        <fullName evidence="3">DUF1330 domain-containing protein</fullName>
    </recommendedName>
</protein>
<keyword evidence="2" id="KW-1185">Reference proteome</keyword>
<evidence type="ECO:0000313" key="1">
    <source>
        <dbReference type="EMBL" id="MBE1559939.1"/>
    </source>
</evidence>
<organism evidence="1 2">
    <name type="scientific">Nonomuraea africana</name>
    <dbReference type="NCBI Taxonomy" id="46171"/>
    <lineage>
        <taxon>Bacteria</taxon>
        <taxon>Bacillati</taxon>
        <taxon>Actinomycetota</taxon>
        <taxon>Actinomycetes</taxon>
        <taxon>Streptosporangiales</taxon>
        <taxon>Streptosporangiaceae</taxon>
        <taxon>Nonomuraea</taxon>
    </lineage>
</organism>
<evidence type="ECO:0000313" key="2">
    <source>
        <dbReference type="Proteomes" id="UP000661607"/>
    </source>
</evidence>
<reference evidence="1 2" key="1">
    <citation type="submission" date="2020-10" db="EMBL/GenBank/DDBJ databases">
        <title>Sequencing the genomes of 1000 actinobacteria strains.</title>
        <authorList>
            <person name="Klenk H.-P."/>
        </authorList>
    </citation>
    <scope>NUCLEOTIDE SEQUENCE [LARGE SCALE GENOMIC DNA]</scope>
    <source>
        <strain evidence="1 2">DSM 43748</strain>
    </source>
</reference>
<proteinExistence type="predicted"/>
<evidence type="ECO:0008006" key="3">
    <source>
        <dbReference type="Google" id="ProtNLM"/>
    </source>
</evidence>
<gene>
    <name evidence="1" type="ORF">H4W81_002718</name>
</gene>
<comment type="caution">
    <text evidence="1">The sequence shown here is derived from an EMBL/GenBank/DDBJ whole genome shotgun (WGS) entry which is preliminary data.</text>
</comment>